<dbReference type="CDD" id="cd02440">
    <property type="entry name" value="AdoMet_MTases"/>
    <property type="match status" value="1"/>
</dbReference>
<dbReference type="Pfam" id="PF08241">
    <property type="entry name" value="Methyltransf_11"/>
    <property type="match status" value="1"/>
</dbReference>
<accession>A0ABY8C260</accession>
<evidence type="ECO:0000313" key="3">
    <source>
        <dbReference type="EMBL" id="WEG10551.1"/>
    </source>
</evidence>
<dbReference type="Proteomes" id="UP001214553">
    <property type="component" value="Chromosome"/>
</dbReference>
<gene>
    <name evidence="3" type="ORF">PU630_08440</name>
</gene>
<dbReference type="PANTHER" id="PTHR45277:SF1">
    <property type="entry name" value="EXPRESSED PROTEIN"/>
    <property type="match status" value="1"/>
</dbReference>
<evidence type="ECO:0000256" key="1">
    <source>
        <dbReference type="SAM" id="Phobius"/>
    </source>
</evidence>
<organism evidence="3 4">
    <name type="scientific">Microbacterium horticulturae</name>
    <dbReference type="NCBI Taxonomy" id="3028316"/>
    <lineage>
        <taxon>Bacteria</taxon>
        <taxon>Bacillati</taxon>
        <taxon>Actinomycetota</taxon>
        <taxon>Actinomycetes</taxon>
        <taxon>Micrococcales</taxon>
        <taxon>Microbacteriaceae</taxon>
        <taxon>Microbacterium</taxon>
    </lineage>
</organism>
<evidence type="ECO:0000313" key="4">
    <source>
        <dbReference type="Proteomes" id="UP001214553"/>
    </source>
</evidence>
<reference evidence="3 4" key="1">
    <citation type="submission" date="2023-03" db="EMBL/GenBank/DDBJ databases">
        <title>Genome sequence of Microbacterium sp. KACC 23027.</title>
        <authorList>
            <person name="Kim S."/>
            <person name="Heo J."/>
            <person name="Kwon S.-W."/>
        </authorList>
    </citation>
    <scope>NUCLEOTIDE SEQUENCE [LARGE SCALE GENOMIC DNA]</scope>
    <source>
        <strain evidence="3 4">KACC 23027</strain>
    </source>
</reference>
<dbReference type="InterPro" id="IPR029063">
    <property type="entry name" value="SAM-dependent_MTases_sf"/>
</dbReference>
<keyword evidence="3" id="KW-0489">Methyltransferase</keyword>
<sequence length="245" mass="27003">MNRARPLGDYGVDAPWVSWMLVGFGVIYLVLSGCAFWLWNSPWFGIIIGVVGILMLVGAWLFWHTTRRGKFTVWREVLGEIPAAARVLDMGCGRGAVSIMAAQQFPRAQVTGLDLWRSVDQSGNSPEAAESNARLNDVADRITFLTGDMTQLPSPDASADLVTASLSIHNVPSAAGRMKAVDEAWRVLVPGGRLVVVDISKVGEYQRRLRELGAADLRRRPVGWRMWWSGPWMATDILEATKPLA</sequence>
<keyword evidence="1" id="KW-1133">Transmembrane helix</keyword>
<keyword evidence="4" id="KW-1185">Reference proteome</keyword>
<dbReference type="Gene3D" id="3.40.50.150">
    <property type="entry name" value="Vaccinia Virus protein VP39"/>
    <property type="match status" value="1"/>
</dbReference>
<dbReference type="PANTHER" id="PTHR45277">
    <property type="entry name" value="EXPRESSED PROTEIN"/>
    <property type="match status" value="1"/>
</dbReference>
<keyword evidence="1" id="KW-0472">Membrane</keyword>
<feature type="domain" description="Methyltransferase type 11" evidence="2">
    <location>
        <begin position="88"/>
        <end position="196"/>
    </location>
</feature>
<feature type="transmembrane region" description="Helical" evidence="1">
    <location>
        <begin position="16"/>
        <end position="38"/>
    </location>
</feature>
<name>A0ABY8C260_9MICO</name>
<dbReference type="GO" id="GO:0008168">
    <property type="term" value="F:methyltransferase activity"/>
    <property type="evidence" value="ECO:0007669"/>
    <property type="project" value="UniProtKB-KW"/>
</dbReference>
<protein>
    <submittedName>
        <fullName evidence="3">Class I SAM-dependent methyltransferase</fullName>
    </submittedName>
</protein>
<dbReference type="PROSITE" id="PS51257">
    <property type="entry name" value="PROKAR_LIPOPROTEIN"/>
    <property type="match status" value="1"/>
</dbReference>
<dbReference type="RefSeq" id="WP_275279926.1">
    <property type="nucleotide sequence ID" value="NZ_CP119108.1"/>
</dbReference>
<keyword evidence="3" id="KW-0808">Transferase</keyword>
<dbReference type="EMBL" id="CP119108">
    <property type="protein sequence ID" value="WEG10551.1"/>
    <property type="molecule type" value="Genomic_DNA"/>
</dbReference>
<dbReference type="InterPro" id="IPR013216">
    <property type="entry name" value="Methyltransf_11"/>
</dbReference>
<dbReference type="SUPFAM" id="SSF53335">
    <property type="entry name" value="S-adenosyl-L-methionine-dependent methyltransferases"/>
    <property type="match status" value="1"/>
</dbReference>
<proteinExistence type="predicted"/>
<evidence type="ECO:0000259" key="2">
    <source>
        <dbReference type="Pfam" id="PF08241"/>
    </source>
</evidence>
<dbReference type="GO" id="GO:0032259">
    <property type="term" value="P:methylation"/>
    <property type="evidence" value="ECO:0007669"/>
    <property type="project" value="UniProtKB-KW"/>
</dbReference>
<keyword evidence="1" id="KW-0812">Transmembrane</keyword>
<feature type="transmembrane region" description="Helical" evidence="1">
    <location>
        <begin position="44"/>
        <end position="63"/>
    </location>
</feature>